<protein>
    <submittedName>
        <fullName evidence="1">Uncharacterized protein</fullName>
    </submittedName>
</protein>
<dbReference type="OrthoDB" id="7997801at2"/>
<evidence type="ECO:0000313" key="2">
    <source>
        <dbReference type="Proteomes" id="UP000245926"/>
    </source>
</evidence>
<sequence>MPDKGQNFSHVYVLYDPPARGLPWLSVCIGPDRRIFTAETFETQAAALQRMAARVDLFVEEAQPHRAPRVWHVTLTGAPR</sequence>
<accession>A0A2U8WEF5</accession>
<proteinExistence type="predicted"/>
<gene>
    <name evidence="1" type="ORF">DK389_28070</name>
</gene>
<dbReference type="RefSeq" id="WP_109894676.1">
    <property type="nucleotide sequence ID" value="NZ_CP029550.1"/>
</dbReference>
<dbReference type="KEGG" id="mets:DK389_28070"/>
<dbReference type="AlphaFoldDB" id="A0A2U8WEF5"/>
<keyword evidence="2" id="KW-1185">Reference proteome</keyword>
<organism evidence="1 2">
    <name type="scientific">Methylobacterium durans</name>
    <dbReference type="NCBI Taxonomy" id="2202825"/>
    <lineage>
        <taxon>Bacteria</taxon>
        <taxon>Pseudomonadati</taxon>
        <taxon>Pseudomonadota</taxon>
        <taxon>Alphaproteobacteria</taxon>
        <taxon>Hyphomicrobiales</taxon>
        <taxon>Methylobacteriaceae</taxon>
        <taxon>Methylobacterium</taxon>
    </lineage>
</organism>
<dbReference type="EMBL" id="CP029550">
    <property type="protein sequence ID" value="AWN43662.1"/>
    <property type="molecule type" value="Genomic_DNA"/>
</dbReference>
<reference evidence="2" key="1">
    <citation type="submission" date="2018-05" db="EMBL/GenBank/DDBJ databases">
        <title>Complete Genome Sequence of Methylobacterium sp. 17SD2-17.</title>
        <authorList>
            <person name="Srinivasan S."/>
        </authorList>
    </citation>
    <scope>NUCLEOTIDE SEQUENCE [LARGE SCALE GENOMIC DNA]</scope>
    <source>
        <strain evidence="2">17SD2-17</strain>
    </source>
</reference>
<name>A0A2U8WEF5_9HYPH</name>
<dbReference type="Proteomes" id="UP000245926">
    <property type="component" value="Chromosome"/>
</dbReference>
<evidence type="ECO:0000313" key="1">
    <source>
        <dbReference type="EMBL" id="AWN43662.1"/>
    </source>
</evidence>